<dbReference type="Pfam" id="PF13733">
    <property type="entry name" value="Glyco_transf_7N"/>
    <property type="match status" value="1"/>
</dbReference>
<dbReference type="GO" id="GO:0016020">
    <property type="term" value="C:membrane"/>
    <property type="evidence" value="ECO:0007669"/>
    <property type="project" value="UniProtKB-SubCell"/>
</dbReference>
<evidence type="ECO:0000313" key="15">
    <source>
        <dbReference type="Proteomes" id="UP001075354"/>
    </source>
</evidence>
<sequence>MSLQLWMRTPLCKVLICLGLLLVGLQYMFSGTLNVYRHEPLFYIHGNGGAHLGHSISWHHTMRNNASNSSTATLLLMNLTANNAGTTIGTFMSRNLVDTSSNTTIKNPSDLRNSSTELPLCPLIPADLKGPVPISDVAHSMEQLELLFDNVEPGGHYTPPNCRARSKVALVIPYRDRASQLTAFLYHMHPFLQKQQLEYGIIIVEQAGTGPFNRAMLMNIGFVEAQKLHKYDCFIFHDVDLLPEDDRNLYTCPEQPRHMSVAVSTLRYRLPYKDIFGGVSALTLEQFKTVNGFSNKFWGWGGEDDDMANRLKYHDYHISRYPANIARYKMLPHRRQPANPKRHEFLYNGNKRFTTDGLNNLHYNPKDLKLNKLYTWILVEISENR</sequence>
<feature type="domain" description="Galactosyltransferase N-terminal" evidence="13">
    <location>
        <begin position="121"/>
        <end position="253"/>
    </location>
</feature>
<dbReference type="GO" id="GO:0006688">
    <property type="term" value="P:glycosphingolipid biosynthetic process"/>
    <property type="evidence" value="ECO:0007669"/>
    <property type="project" value="TreeGrafter"/>
</dbReference>
<comment type="caution">
    <text evidence="14">The sequence shown here is derived from an EMBL/GenBank/DDBJ whole genome shotgun (WGS) entry which is preliminary data.</text>
</comment>
<dbReference type="GO" id="GO:0005975">
    <property type="term" value="P:carbohydrate metabolic process"/>
    <property type="evidence" value="ECO:0007669"/>
    <property type="project" value="InterPro"/>
</dbReference>
<keyword evidence="5 11" id="KW-0808">Transferase</keyword>
<reference evidence="14" key="1">
    <citation type="submission" date="2022-12" db="EMBL/GenBank/DDBJ databases">
        <title>Chromosome-level genome assembly of the bean flower thrips Megalurothrips usitatus.</title>
        <authorList>
            <person name="Ma L."/>
            <person name="Liu Q."/>
            <person name="Li H."/>
            <person name="Cai W."/>
        </authorList>
    </citation>
    <scope>NUCLEOTIDE SEQUENCE</scope>
    <source>
        <strain evidence="14">Cailab_2022a</strain>
    </source>
</reference>
<dbReference type="GO" id="GO:0008378">
    <property type="term" value="F:galactosyltransferase activity"/>
    <property type="evidence" value="ECO:0007669"/>
    <property type="project" value="TreeGrafter"/>
</dbReference>
<keyword evidence="10 11" id="KW-0325">Glycoprotein</keyword>
<name>A0AAV7XB67_9NEOP</name>
<evidence type="ECO:0000313" key="14">
    <source>
        <dbReference type="EMBL" id="KAJ1521927.1"/>
    </source>
</evidence>
<evidence type="ECO:0000256" key="8">
    <source>
        <dbReference type="ARBA" id="ARBA00022989"/>
    </source>
</evidence>
<protein>
    <recommendedName>
        <fullName evidence="11">Beta-1,4-N-acetylgalactosaminyltransferase</fullName>
        <ecNumber evidence="11">2.4.1.-</ecNumber>
    </recommendedName>
    <alternativeName>
        <fullName evidence="11">Beta-4-GalNAcT</fullName>
    </alternativeName>
</protein>
<evidence type="ECO:0000259" key="12">
    <source>
        <dbReference type="Pfam" id="PF02709"/>
    </source>
</evidence>
<proteinExistence type="inferred from homology"/>
<evidence type="ECO:0000256" key="10">
    <source>
        <dbReference type="ARBA" id="ARBA00023180"/>
    </source>
</evidence>
<evidence type="ECO:0000256" key="3">
    <source>
        <dbReference type="ARBA" id="ARBA00005735"/>
    </source>
</evidence>
<dbReference type="PANTHER" id="PTHR19300:SF57">
    <property type="entry name" value="BETA-1,4-N-ACETYLGALACTOSAMINYLTRANSFERASE"/>
    <property type="match status" value="1"/>
</dbReference>
<keyword evidence="11" id="KW-0464">Manganese</keyword>
<dbReference type="PANTHER" id="PTHR19300">
    <property type="entry name" value="BETA-1,4-GALACTOSYLTRANSFERASE"/>
    <property type="match status" value="1"/>
</dbReference>
<keyword evidence="6" id="KW-0812">Transmembrane</keyword>
<evidence type="ECO:0000256" key="5">
    <source>
        <dbReference type="ARBA" id="ARBA00022679"/>
    </source>
</evidence>
<keyword evidence="7 11" id="KW-0735">Signal-anchor</keyword>
<evidence type="ECO:0000256" key="2">
    <source>
        <dbReference type="ARBA" id="ARBA00004922"/>
    </source>
</evidence>
<dbReference type="InterPro" id="IPR003859">
    <property type="entry name" value="Galactosyl_T"/>
</dbReference>
<dbReference type="InterPro" id="IPR027995">
    <property type="entry name" value="Galactosyl_T_N"/>
</dbReference>
<dbReference type="GO" id="GO:0046872">
    <property type="term" value="F:metal ion binding"/>
    <property type="evidence" value="ECO:0007669"/>
    <property type="project" value="UniProtKB-UniRule"/>
</dbReference>
<dbReference type="EC" id="2.4.1.-" evidence="11"/>
<dbReference type="PRINTS" id="PR02050">
    <property type="entry name" value="B14GALTRFASE"/>
</dbReference>
<evidence type="ECO:0000259" key="13">
    <source>
        <dbReference type="Pfam" id="PF13733"/>
    </source>
</evidence>
<dbReference type="GO" id="GO:0005794">
    <property type="term" value="C:Golgi apparatus"/>
    <property type="evidence" value="ECO:0007669"/>
    <property type="project" value="TreeGrafter"/>
</dbReference>
<comment type="pathway">
    <text evidence="2 11">Protein modification; protein glycosylation.</text>
</comment>
<dbReference type="SUPFAM" id="SSF53448">
    <property type="entry name" value="Nucleotide-diphospho-sugar transferases"/>
    <property type="match status" value="1"/>
</dbReference>
<dbReference type="EMBL" id="JAPTSV010000012">
    <property type="protein sequence ID" value="KAJ1521927.1"/>
    <property type="molecule type" value="Genomic_DNA"/>
</dbReference>
<dbReference type="GO" id="GO:0033842">
    <property type="term" value="F:N-acetyl-beta-glucosaminyl-derivative 4-beta-N-acetylgalactosaminyltransferase activity"/>
    <property type="evidence" value="ECO:0007669"/>
    <property type="project" value="TreeGrafter"/>
</dbReference>
<dbReference type="CDD" id="cd00899">
    <property type="entry name" value="b4GalT"/>
    <property type="match status" value="1"/>
</dbReference>
<dbReference type="InterPro" id="IPR029044">
    <property type="entry name" value="Nucleotide-diphossugar_trans"/>
</dbReference>
<evidence type="ECO:0000256" key="1">
    <source>
        <dbReference type="ARBA" id="ARBA00004606"/>
    </source>
</evidence>
<comment type="cofactor">
    <cofactor evidence="11">
        <name>Mn(2+)</name>
        <dbReference type="ChEBI" id="CHEBI:29035"/>
    </cofactor>
</comment>
<dbReference type="AlphaFoldDB" id="A0AAV7XB67"/>
<keyword evidence="9" id="KW-0472">Membrane</keyword>
<keyword evidence="8" id="KW-1133">Transmembrane helix</keyword>
<evidence type="ECO:0000256" key="7">
    <source>
        <dbReference type="ARBA" id="ARBA00022968"/>
    </source>
</evidence>
<comment type="function">
    <text evidence="11">Catalyzes the transfer of galactose onto proteins or lipids.</text>
</comment>
<accession>A0AAV7XB67</accession>
<organism evidence="14 15">
    <name type="scientific">Megalurothrips usitatus</name>
    <name type="common">bean blossom thrips</name>
    <dbReference type="NCBI Taxonomy" id="439358"/>
    <lineage>
        <taxon>Eukaryota</taxon>
        <taxon>Metazoa</taxon>
        <taxon>Ecdysozoa</taxon>
        <taxon>Arthropoda</taxon>
        <taxon>Hexapoda</taxon>
        <taxon>Insecta</taxon>
        <taxon>Pterygota</taxon>
        <taxon>Neoptera</taxon>
        <taxon>Paraneoptera</taxon>
        <taxon>Thysanoptera</taxon>
        <taxon>Terebrantia</taxon>
        <taxon>Thripoidea</taxon>
        <taxon>Thripidae</taxon>
        <taxon>Megalurothrips</taxon>
    </lineage>
</organism>
<gene>
    <name evidence="14" type="ORF">ONE63_002261</name>
</gene>
<evidence type="ECO:0000256" key="6">
    <source>
        <dbReference type="ARBA" id="ARBA00022692"/>
    </source>
</evidence>
<comment type="similarity">
    <text evidence="3 11">Belongs to the glycosyltransferase 7 family.</text>
</comment>
<dbReference type="Pfam" id="PF02709">
    <property type="entry name" value="Glyco_transf_7C"/>
    <property type="match status" value="1"/>
</dbReference>
<keyword evidence="4 11" id="KW-0328">Glycosyltransferase</keyword>
<keyword evidence="11" id="KW-0479">Metal-binding</keyword>
<evidence type="ECO:0000256" key="11">
    <source>
        <dbReference type="RuleBase" id="RU368121"/>
    </source>
</evidence>
<evidence type="ECO:0000256" key="9">
    <source>
        <dbReference type="ARBA" id="ARBA00023136"/>
    </source>
</evidence>
<comment type="subcellular location">
    <subcellularLocation>
        <location evidence="1 11">Membrane</location>
        <topology evidence="1 11">Single-pass type II membrane protein</topology>
    </subcellularLocation>
</comment>
<dbReference type="Gene3D" id="3.90.550.10">
    <property type="entry name" value="Spore Coat Polysaccharide Biosynthesis Protein SpsA, Chain A"/>
    <property type="match status" value="1"/>
</dbReference>
<keyword evidence="15" id="KW-1185">Reference proteome</keyword>
<feature type="domain" description="Galactosyltransferase C-terminal" evidence="12">
    <location>
        <begin position="257"/>
        <end position="334"/>
    </location>
</feature>
<dbReference type="Proteomes" id="UP001075354">
    <property type="component" value="Chromosome 12"/>
</dbReference>
<evidence type="ECO:0000256" key="4">
    <source>
        <dbReference type="ARBA" id="ARBA00022676"/>
    </source>
</evidence>
<dbReference type="InterPro" id="IPR027791">
    <property type="entry name" value="Galactosyl_T_C"/>
</dbReference>